<comment type="caution">
    <text evidence="2">The sequence shown here is derived from an EMBL/GenBank/DDBJ whole genome shotgun (WGS) entry which is preliminary data.</text>
</comment>
<organism evidence="2 3">
    <name type="scientific">Dictyobacter arantiisoli</name>
    <dbReference type="NCBI Taxonomy" id="2014874"/>
    <lineage>
        <taxon>Bacteria</taxon>
        <taxon>Bacillati</taxon>
        <taxon>Chloroflexota</taxon>
        <taxon>Ktedonobacteria</taxon>
        <taxon>Ktedonobacterales</taxon>
        <taxon>Dictyobacteraceae</taxon>
        <taxon>Dictyobacter</taxon>
    </lineage>
</organism>
<dbReference type="PROSITE" id="PS51746">
    <property type="entry name" value="PPM_2"/>
    <property type="match status" value="1"/>
</dbReference>
<dbReference type="SUPFAM" id="SSF81606">
    <property type="entry name" value="PP2C-like"/>
    <property type="match status" value="1"/>
</dbReference>
<dbReference type="EMBL" id="BIXY01000095">
    <property type="protein sequence ID" value="GCF11127.1"/>
    <property type="molecule type" value="Genomic_DNA"/>
</dbReference>
<name>A0A5A5TIA2_9CHLR</name>
<dbReference type="RefSeq" id="WP_149403969.1">
    <property type="nucleotide sequence ID" value="NZ_BIXY01000095.1"/>
</dbReference>
<feature type="domain" description="PPM-type phosphatase" evidence="1">
    <location>
        <begin position="19"/>
        <end position="300"/>
    </location>
</feature>
<dbReference type="InterPro" id="IPR036457">
    <property type="entry name" value="PPM-type-like_dom_sf"/>
</dbReference>
<evidence type="ECO:0000313" key="3">
    <source>
        <dbReference type="Proteomes" id="UP000322530"/>
    </source>
</evidence>
<sequence>MAITMRSSSRSTTTSPALTFVKYSVPHEGHTNYNDDTILLDRRRGLAAVFDGVGSGPGQLASRLAAHVVRHIWKNQHTGSGMLVAPTTLDLDAILVQMFEEAHTQILLEAERRARNARALLCYPATTAALALFCQQEQDQGYSMHYAHVGDSRIYLWRADEGLQRLTEDDGYLSLRLQDGSITQEDALRIDQATSIDQLSELEKEYFDNRNGITQALGHDKPLLTHLGQIDILPGDRVLICSDGIHDNLTDQILAELLATSTRSAAAKKVVQQAIETSHRSSAEDMRAKSDDMSAVVITCNMPH</sequence>
<dbReference type="SMART" id="SM00331">
    <property type="entry name" value="PP2C_SIG"/>
    <property type="match status" value="1"/>
</dbReference>
<dbReference type="Pfam" id="PF13672">
    <property type="entry name" value="PP2C_2"/>
    <property type="match status" value="1"/>
</dbReference>
<dbReference type="Proteomes" id="UP000322530">
    <property type="component" value="Unassembled WGS sequence"/>
</dbReference>
<reference evidence="2 3" key="1">
    <citation type="submission" date="2019-01" db="EMBL/GenBank/DDBJ databases">
        <title>Draft genome sequence of Dictyobacter sp. Uno17.</title>
        <authorList>
            <person name="Wang C.M."/>
            <person name="Zheng Y."/>
            <person name="Sakai Y."/>
            <person name="Abe K."/>
            <person name="Yokota A."/>
            <person name="Yabe S."/>
        </authorList>
    </citation>
    <scope>NUCLEOTIDE SEQUENCE [LARGE SCALE GENOMIC DNA]</scope>
    <source>
        <strain evidence="2 3">Uno17</strain>
    </source>
</reference>
<dbReference type="PANTHER" id="PTHR21586:SF0">
    <property type="entry name" value="PP2C-LIKE DOMAIN-CONTAINING PROTEIN CG9801"/>
    <property type="match status" value="1"/>
</dbReference>
<proteinExistence type="predicted"/>
<dbReference type="AlphaFoldDB" id="A0A5A5TIA2"/>
<accession>A0A5A5TIA2</accession>
<dbReference type="Gene3D" id="3.60.40.10">
    <property type="entry name" value="PPM-type phosphatase domain"/>
    <property type="match status" value="1"/>
</dbReference>
<dbReference type="SMART" id="SM00332">
    <property type="entry name" value="PP2Cc"/>
    <property type="match status" value="1"/>
</dbReference>
<keyword evidence="3" id="KW-1185">Reference proteome</keyword>
<evidence type="ECO:0000313" key="2">
    <source>
        <dbReference type="EMBL" id="GCF11127.1"/>
    </source>
</evidence>
<dbReference type="PANTHER" id="PTHR21586">
    <property type="entry name" value="TIPA"/>
    <property type="match status" value="1"/>
</dbReference>
<protein>
    <submittedName>
        <fullName evidence="2">Serine/threonine phosphatase</fullName>
    </submittedName>
</protein>
<dbReference type="InterPro" id="IPR001932">
    <property type="entry name" value="PPM-type_phosphatase-like_dom"/>
</dbReference>
<dbReference type="InterPro" id="IPR053287">
    <property type="entry name" value="PP2C-like_domain"/>
</dbReference>
<evidence type="ECO:0000259" key="1">
    <source>
        <dbReference type="PROSITE" id="PS51746"/>
    </source>
</evidence>
<dbReference type="CDD" id="cd00143">
    <property type="entry name" value="PP2Cc"/>
    <property type="match status" value="1"/>
</dbReference>
<gene>
    <name evidence="2" type="ORF">KDI_46910</name>
</gene>
<dbReference type="OrthoDB" id="149347at2"/>